<sequence>MDGVDRLSALPDDVLNHIVSFLPSDDAVRTSVLARRWRHLWRSTRALRLAARRRRRADWTPWSLNSFVNTFLLLRGGAPLDEFEIRCGEISGGEYDEHSGDDEPYSVRDRRNAELSRFAAPWIRHALSFCQARALRLSVHSWKQRLRIADVLFASSVLSTVELAYAKLTFRSLDFSRCPALESLELMRCKVEVDRILSPSLRRLTVRGCDFHGENRTRISTPRVISLQLSVNSGRAPVLEKMPLLEAASVRFLDDLHMCHDICQRKSSNGDCGYGKCKGCYGSSCDGSSSVVLEGISGASELELASDPTVFIFRRDFKFCTIFSKLKTLVLNEWCMKPDSGALYYFLRNSPNLEKLTIQIEDLCRVIEKNVVIADEKYTPTEHFSLPKQLRTFKIKWHTEKKMVKKIIKILKKIIKILKTYGVPREQISIEKFDPPETSYGPDEDDENVDSDSDYWW</sequence>
<dbReference type="InterPro" id="IPR053781">
    <property type="entry name" value="F-box_AtFBL13-like"/>
</dbReference>
<organism evidence="3 4">
    <name type="scientific">Panicum virgatum</name>
    <name type="common">Blackwell switchgrass</name>
    <dbReference type="NCBI Taxonomy" id="38727"/>
    <lineage>
        <taxon>Eukaryota</taxon>
        <taxon>Viridiplantae</taxon>
        <taxon>Streptophyta</taxon>
        <taxon>Embryophyta</taxon>
        <taxon>Tracheophyta</taxon>
        <taxon>Spermatophyta</taxon>
        <taxon>Magnoliopsida</taxon>
        <taxon>Liliopsida</taxon>
        <taxon>Poales</taxon>
        <taxon>Poaceae</taxon>
        <taxon>PACMAD clade</taxon>
        <taxon>Panicoideae</taxon>
        <taxon>Panicodae</taxon>
        <taxon>Paniceae</taxon>
        <taxon>Panicinae</taxon>
        <taxon>Panicum</taxon>
        <taxon>Panicum sect. Hiantes</taxon>
    </lineage>
</organism>
<dbReference type="SMART" id="SM00256">
    <property type="entry name" value="FBOX"/>
    <property type="match status" value="1"/>
</dbReference>
<feature type="compositionally biased region" description="Acidic residues" evidence="1">
    <location>
        <begin position="442"/>
        <end position="457"/>
    </location>
</feature>
<dbReference type="PANTHER" id="PTHR34223">
    <property type="entry name" value="OS11G0201299 PROTEIN"/>
    <property type="match status" value="1"/>
</dbReference>
<dbReference type="SUPFAM" id="SSF81383">
    <property type="entry name" value="F-box domain"/>
    <property type="match status" value="1"/>
</dbReference>
<dbReference type="InterPro" id="IPR001810">
    <property type="entry name" value="F-box_dom"/>
</dbReference>
<feature type="domain" description="F-box" evidence="2">
    <location>
        <begin position="4"/>
        <end position="50"/>
    </location>
</feature>
<dbReference type="Gene3D" id="3.80.10.10">
    <property type="entry name" value="Ribonuclease Inhibitor"/>
    <property type="match status" value="1"/>
</dbReference>
<evidence type="ECO:0000313" key="4">
    <source>
        <dbReference type="Proteomes" id="UP000823388"/>
    </source>
</evidence>
<dbReference type="InterPro" id="IPR036047">
    <property type="entry name" value="F-box-like_dom_sf"/>
</dbReference>
<evidence type="ECO:0000313" key="3">
    <source>
        <dbReference type="EMBL" id="KAG2538799.1"/>
    </source>
</evidence>
<feature type="region of interest" description="Disordered" evidence="1">
    <location>
        <begin position="433"/>
        <end position="457"/>
    </location>
</feature>
<proteinExistence type="predicted"/>
<dbReference type="SUPFAM" id="SSF52047">
    <property type="entry name" value="RNI-like"/>
    <property type="match status" value="1"/>
</dbReference>
<accession>A0A8T0MTM6</accession>
<gene>
    <name evidence="3" type="ORF">PVAP13_9NG414000</name>
</gene>
<dbReference type="PROSITE" id="PS50181">
    <property type="entry name" value="FBOX"/>
    <property type="match status" value="1"/>
</dbReference>
<dbReference type="CDD" id="cd22160">
    <property type="entry name" value="F-box_AtFBL13-like"/>
    <property type="match status" value="1"/>
</dbReference>
<dbReference type="Pfam" id="PF00646">
    <property type="entry name" value="F-box"/>
    <property type="match status" value="1"/>
</dbReference>
<dbReference type="Gene3D" id="1.20.1280.50">
    <property type="match status" value="1"/>
</dbReference>
<comment type="caution">
    <text evidence="3">The sequence shown here is derived from an EMBL/GenBank/DDBJ whole genome shotgun (WGS) entry which is preliminary data.</text>
</comment>
<dbReference type="Proteomes" id="UP000823388">
    <property type="component" value="Chromosome 9N"/>
</dbReference>
<reference evidence="3" key="1">
    <citation type="submission" date="2020-05" db="EMBL/GenBank/DDBJ databases">
        <title>WGS assembly of Panicum virgatum.</title>
        <authorList>
            <person name="Lovell J.T."/>
            <person name="Jenkins J."/>
            <person name="Shu S."/>
            <person name="Juenger T.E."/>
            <person name="Schmutz J."/>
        </authorList>
    </citation>
    <scope>NUCLEOTIDE SEQUENCE</scope>
    <source>
        <strain evidence="3">AP13</strain>
    </source>
</reference>
<keyword evidence="4" id="KW-1185">Reference proteome</keyword>
<evidence type="ECO:0000259" key="2">
    <source>
        <dbReference type="PROSITE" id="PS50181"/>
    </source>
</evidence>
<dbReference type="InterPro" id="IPR032675">
    <property type="entry name" value="LRR_dom_sf"/>
</dbReference>
<evidence type="ECO:0000256" key="1">
    <source>
        <dbReference type="SAM" id="MobiDB-lite"/>
    </source>
</evidence>
<dbReference type="InterPro" id="IPR053197">
    <property type="entry name" value="F-box_SCFL_complex_component"/>
</dbReference>
<dbReference type="AlphaFoldDB" id="A0A8T0MTM6"/>
<dbReference type="PANTHER" id="PTHR34223:SF51">
    <property type="entry name" value="OS06G0556300 PROTEIN"/>
    <property type="match status" value="1"/>
</dbReference>
<dbReference type="EMBL" id="CM029054">
    <property type="protein sequence ID" value="KAG2538799.1"/>
    <property type="molecule type" value="Genomic_DNA"/>
</dbReference>
<protein>
    <recommendedName>
        <fullName evidence="2">F-box domain-containing protein</fullName>
    </recommendedName>
</protein>
<name>A0A8T0MTM6_PANVG</name>